<dbReference type="PANTHER" id="PTHR12135:SF2">
    <property type="entry name" value="DNA REPAIR PROTEIN RAD34"/>
    <property type="match status" value="1"/>
</dbReference>
<comment type="caution">
    <text evidence="10">The sequence shown here is derived from an EMBL/GenBank/DDBJ whole genome shotgun (WGS) entry which is preliminary data.</text>
</comment>
<dbReference type="GO" id="GO:0005737">
    <property type="term" value="C:cytoplasm"/>
    <property type="evidence" value="ECO:0007669"/>
    <property type="project" value="TreeGrafter"/>
</dbReference>
<dbReference type="GO" id="GO:0003697">
    <property type="term" value="F:single-stranded DNA binding"/>
    <property type="evidence" value="ECO:0007669"/>
    <property type="project" value="TreeGrafter"/>
</dbReference>
<feature type="compositionally biased region" description="Polar residues" evidence="6">
    <location>
        <begin position="878"/>
        <end position="887"/>
    </location>
</feature>
<comment type="similarity">
    <text evidence="2">Belongs to the XPC family.</text>
</comment>
<evidence type="ECO:0000259" key="9">
    <source>
        <dbReference type="SMART" id="SM01032"/>
    </source>
</evidence>
<dbReference type="Pfam" id="PF10405">
    <property type="entry name" value="BHD_3"/>
    <property type="match status" value="1"/>
</dbReference>
<name>A0A5M8Q197_9LECA</name>
<feature type="compositionally biased region" description="Basic and acidic residues" evidence="6">
    <location>
        <begin position="224"/>
        <end position="235"/>
    </location>
</feature>
<gene>
    <name evidence="10" type="ORF">FRX48_01494</name>
</gene>
<dbReference type="GO" id="GO:0006298">
    <property type="term" value="P:mismatch repair"/>
    <property type="evidence" value="ECO:0007669"/>
    <property type="project" value="TreeGrafter"/>
</dbReference>
<dbReference type="OrthoDB" id="300780at2759"/>
<dbReference type="Proteomes" id="UP000324767">
    <property type="component" value="Unassembled WGS sequence"/>
</dbReference>
<protein>
    <submittedName>
        <fullName evidence="10">Rad4 family</fullName>
    </submittedName>
</protein>
<evidence type="ECO:0000256" key="5">
    <source>
        <dbReference type="ARBA" id="ARBA00023242"/>
    </source>
</evidence>
<dbReference type="GO" id="GO:0003684">
    <property type="term" value="F:damaged DNA binding"/>
    <property type="evidence" value="ECO:0007669"/>
    <property type="project" value="InterPro"/>
</dbReference>
<dbReference type="SMART" id="SM01030">
    <property type="entry name" value="BHD_1"/>
    <property type="match status" value="1"/>
</dbReference>
<keyword evidence="4" id="KW-0234">DNA repair</keyword>
<evidence type="ECO:0000259" key="8">
    <source>
        <dbReference type="SMART" id="SM01031"/>
    </source>
</evidence>
<dbReference type="InterPro" id="IPR018326">
    <property type="entry name" value="Rad4_beta-hairpin_dom1"/>
</dbReference>
<dbReference type="InterPro" id="IPR036985">
    <property type="entry name" value="Transglutaminase-like_sf"/>
</dbReference>
<feature type="compositionally biased region" description="Acidic residues" evidence="6">
    <location>
        <begin position="89"/>
        <end position="100"/>
    </location>
</feature>
<feature type="compositionally biased region" description="Basic residues" evidence="6">
    <location>
        <begin position="1"/>
        <end position="11"/>
    </location>
</feature>
<dbReference type="InterPro" id="IPR038765">
    <property type="entry name" value="Papain-like_cys_pep_sf"/>
</dbReference>
<comment type="subcellular location">
    <subcellularLocation>
        <location evidence="1">Nucleus</location>
    </subcellularLocation>
</comment>
<dbReference type="PANTHER" id="PTHR12135">
    <property type="entry name" value="DNA REPAIR PROTEIN XP-C / RAD4"/>
    <property type="match status" value="1"/>
</dbReference>
<dbReference type="Gene3D" id="3.30.70.2460">
    <property type="entry name" value="Rad4, beta-hairpin domain BHD3"/>
    <property type="match status" value="1"/>
</dbReference>
<proteinExistence type="inferred from homology"/>
<dbReference type="EMBL" id="VXIT01000002">
    <property type="protein sequence ID" value="KAA6414744.1"/>
    <property type="molecule type" value="Genomic_DNA"/>
</dbReference>
<dbReference type="AlphaFoldDB" id="A0A5M8Q197"/>
<dbReference type="Gene3D" id="3.90.260.10">
    <property type="entry name" value="Transglutaminase-like"/>
    <property type="match status" value="1"/>
</dbReference>
<feature type="domain" description="Rad4 beta-hairpin" evidence="9">
    <location>
        <begin position="750"/>
        <end position="824"/>
    </location>
</feature>
<evidence type="ECO:0000313" key="11">
    <source>
        <dbReference type="Proteomes" id="UP000324767"/>
    </source>
</evidence>
<feature type="region of interest" description="Disordered" evidence="6">
    <location>
        <begin position="438"/>
        <end position="457"/>
    </location>
</feature>
<dbReference type="Gene3D" id="2.20.20.110">
    <property type="entry name" value="Rad4, beta-hairpin domain BHD1"/>
    <property type="match status" value="1"/>
</dbReference>
<sequence>MPPFIPRKRRLSTLLPDVSTPRSAEKPTLFDTADRPRDAATIQANKAFLDSLDNTDSDTSLSDVSSSNFEDALPIQGSSKRQKTMHHEEDEDEIDWEDAIPPDKPAAVPTSVEPSGDLELTLDKSVRIGSLTNPHSTKKGPSKIERQIRMSTHQMHVQFLLFHNSMRNAWMCDKEVQSILVGQLPSAVKEAIEHWKVASGIAGKDIDTDPRTTSKGKGSRKRGNAAEDPRSHRDWGQLAQRQERGVPNMSRGDPVVRLLKVLTRYWRKRFAITAPGLRKQGYKPLAVLETEIAAFKNAHHDPDEHGEKIDNLEAFKGRASDCAGSRDVGAQLFTALVRGLGLEARLVANLQPVGYGWSKSEEGVHKRKKFSQAAQRASNGTTRSDGESHDTSSEEDLAIGRTPRNLENKAATTPKRTGPVKRTTKGGRNAPIDVECSSELSSAPNISEDSDDESVIDVTPSAPRKALNKYYDKDMPFPIYWVEVVSPITHDVIPVDPLILTPPVASKPELLTSFEPRGAKADKAKMVLAYVIAFSPDGSAKDVTTRYLKRHMWPGKTKTVRVPVEKIPVYNKKGKIKHYEDYDWFKTVMSGYTRTDEMRTVVDFLEDAKDLKPVKPEKKERRAGEETLQNYKQSAEFVLQRHLRREEAILPGAKPVKVFTTGKGDKAKEEPVFRRVDVVICRTGESWHKEGRKVRPGEYPMKMVPVRAVTLTRKREVEEAQRDGEKLLQGLYAWDQTEWIIPPPIKDGVIPKNAFGNMDCYVPTMVPKGAVHIPLKSTVRICKRLGIDYAEAVTGFEFGKQRAVPVITGVVVAVEHEHTVIDEWERDEEERRKKEEGKREKVALHLWRKFLMGLRIIERVREEYGGDADAHIREEMNPFTNNRNIKSSKPEESHTESANGTPARHSDQDTAGGFLHNIEESVGGGFLVPGHDEEETPHQHSGGFIVEDDTPRRRTITSPASPRDLPDIEMGRDRSVMSDEQPPKRQPRRTTGGPRNAPHNIFRDINQSDKSNGTNKTAKRTKSKPPPPNAVQDSIISDPPDDASSSGPLAPSSPPPKPRSKKAAPKPKPTRKSAGAVKSRYFAHGREDAGRTGGGEAASEDSGEYKPTSEAKAQSSIVANGRAANGLLRRSGRKTM</sequence>
<evidence type="ECO:0000259" key="7">
    <source>
        <dbReference type="SMART" id="SM01030"/>
    </source>
</evidence>
<dbReference type="GO" id="GO:0071942">
    <property type="term" value="C:XPC complex"/>
    <property type="evidence" value="ECO:0007669"/>
    <property type="project" value="TreeGrafter"/>
</dbReference>
<dbReference type="SMART" id="SM01031">
    <property type="entry name" value="BHD_2"/>
    <property type="match status" value="1"/>
</dbReference>
<dbReference type="InterPro" id="IPR018328">
    <property type="entry name" value="Rad4_beta-hairpin_dom3"/>
</dbReference>
<dbReference type="FunFam" id="3.30.70.2460:FF:000001">
    <property type="entry name" value="DNA repair protein Rad4 family"/>
    <property type="match status" value="1"/>
</dbReference>
<feature type="domain" description="Rad4 beta-hairpin" evidence="7">
    <location>
        <begin position="623"/>
        <end position="679"/>
    </location>
</feature>
<feature type="compositionally biased region" description="Basic and acidic residues" evidence="6">
    <location>
        <begin position="964"/>
        <end position="983"/>
    </location>
</feature>
<keyword evidence="3" id="KW-0227">DNA damage</keyword>
<dbReference type="InterPro" id="IPR042488">
    <property type="entry name" value="Rad4_BHD3_sf"/>
</dbReference>
<evidence type="ECO:0000256" key="2">
    <source>
        <dbReference type="ARBA" id="ARBA00009525"/>
    </source>
</evidence>
<dbReference type="InterPro" id="IPR004583">
    <property type="entry name" value="DNA_repair_Rad4"/>
</dbReference>
<dbReference type="SUPFAM" id="SSF54001">
    <property type="entry name" value="Cysteine proteinases"/>
    <property type="match status" value="1"/>
</dbReference>
<dbReference type="Pfam" id="PF03835">
    <property type="entry name" value="Rad4"/>
    <property type="match status" value="1"/>
</dbReference>
<feature type="compositionally biased region" description="Low complexity" evidence="6">
    <location>
        <begin position="49"/>
        <end position="68"/>
    </location>
</feature>
<dbReference type="InterPro" id="IPR018325">
    <property type="entry name" value="Rad4/PNGase_transGLS-fold"/>
</dbReference>
<evidence type="ECO:0000313" key="10">
    <source>
        <dbReference type="EMBL" id="KAA6414744.1"/>
    </source>
</evidence>
<feature type="region of interest" description="Disordered" evidence="6">
    <location>
        <begin position="203"/>
        <end position="249"/>
    </location>
</feature>
<evidence type="ECO:0000256" key="4">
    <source>
        <dbReference type="ARBA" id="ARBA00023204"/>
    </source>
</evidence>
<feature type="region of interest" description="Disordered" evidence="6">
    <location>
        <begin position="357"/>
        <end position="432"/>
    </location>
</feature>
<feature type="compositionally biased region" description="Basic residues" evidence="6">
    <location>
        <begin position="1058"/>
        <end position="1071"/>
    </location>
</feature>
<dbReference type="GO" id="GO:0006289">
    <property type="term" value="P:nucleotide-excision repair"/>
    <property type="evidence" value="ECO:0007669"/>
    <property type="project" value="InterPro"/>
</dbReference>
<feature type="region of interest" description="Disordered" evidence="6">
    <location>
        <begin position="1"/>
        <end position="100"/>
    </location>
</feature>
<dbReference type="SMART" id="SM01032">
    <property type="entry name" value="BHD_3"/>
    <property type="match status" value="1"/>
</dbReference>
<feature type="region of interest" description="Disordered" evidence="6">
    <location>
        <begin position="872"/>
        <end position="1136"/>
    </location>
</feature>
<organism evidence="10 11">
    <name type="scientific">Lasallia pustulata</name>
    <dbReference type="NCBI Taxonomy" id="136370"/>
    <lineage>
        <taxon>Eukaryota</taxon>
        <taxon>Fungi</taxon>
        <taxon>Dikarya</taxon>
        <taxon>Ascomycota</taxon>
        <taxon>Pezizomycotina</taxon>
        <taxon>Lecanoromycetes</taxon>
        <taxon>OSLEUM clade</taxon>
        <taxon>Umbilicariomycetidae</taxon>
        <taxon>Umbilicariales</taxon>
        <taxon>Umbilicariaceae</taxon>
        <taxon>Lasallia</taxon>
    </lineage>
</organism>
<reference evidence="10 11" key="1">
    <citation type="submission" date="2019-09" db="EMBL/GenBank/DDBJ databases">
        <title>The hologenome of the rock-dwelling lichen Lasallia pustulata.</title>
        <authorList>
            <person name="Greshake Tzovaras B."/>
            <person name="Segers F."/>
            <person name="Bicker A."/>
            <person name="Dal Grande F."/>
            <person name="Otte J."/>
            <person name="Hankeln T."/>
            <person name="Schmitt I."/>
            <person name="Ebersberger I."/>
        </authorList>
    </citation>
    <scope>NUCLEOTIDE SEQUENCE [LARGE SCALE GENOMIC DNA]</scope>
    <source>
        <strain evidence="10">A1-1</strain>
    </source>
</reference>
<evidence type="ECO:0000256" key="6">
    <source>
        <dbReference type="SAM" id="MobiDB-lite"/>
    </source>
</evidence>
<keyword evidence="5" id="KW-0539">Nucleus</keyword>
<feature type="compositionally biased region" description="Polar residues" evidence="6">
    <location>
        <begin position="372"/>
        <end position="383"/>
    </location>
</feature>
<dbReference type="GO" id="GO:0000111">
    <property type="term" value="C:nucleotide-excision repair factor 2 complex"/>
    <property type="evidence" value="ECO:0007669"/>
    <property type="project" value="TreeGrafter"/>
</dbReference>
<feature type="domain" description="Rad4 beta-hairpin" evidence="8">
    <location>
        <begin position="681"/>
        <end position="743"/>
    </location>
</feature>
<evidence type="ECO:0000256" key="1">
    <source>
        <dbReference type="ARBA" id="ARBA00004123"/>
    </source>
</evidence>
<dbReference type="InterPro" id="IPR018327">
    <property type="entry name" value="BHD_2"/>
</dbReference>
<evidence type="ECO:0000256" key="3">
    <source>
        <dbReference type="ARBA" id="ARBA00022763"/>
    </source>
</evidence>
<dbReference type="Pfam" id="PF10403">
    <property type="entry name" value="BHD_1"/>
    <property type="match status" value="1"/>
</dbReference>
<dbReference type="Pfam" id="PF10404">
    <property type="entry name" value="BHD_2"/>
    <property type="match status" value="1"/>
</dbReference>
<accession>A0A5M8Q197</accession>